<sequence>MKLISSTWRELEAVRRVMYSNLDKIERQSVQVVSDNKNVKHILEVGSKKEILNDICLDIVETCNESSITLSSPWIPRNRNVEADSLNKRGDNDDWGVQWWVFKKLDQIWGPHTYDRFASSSNRK</sequence>
<comment type="caution">
    <text evidence="1">The sequence shown here is derived from an EMBL/GenBank/DDBJ whole genome shotgun (WGS) entry which is preliminary data.</text>
</comment>
<dbReference type="InterPro" id="IPR052055">
    <property type="entry name" value="Hepadnavirus_pol/RT"/>
</dbReference>
<evidence type="ECO:0000313" key="1">
    <source>
        <dbReference type="EMBL" id="KAK3091395.1"/>
    </source>
</evidence>
<accession>A0AA88Y0D1</accession>
<evidence type="ECO:0000313" key="2">
    <source>
        <dbReference type="Proteomes" id="UP001186944"/>
    </source>
</evidence>
<proteinExistence type="predicted"/>
<evidence type="ECO:0008006" key="3">
    <source>
        <dbReference type="Google" id="ProtNLM"/>
    </source>
</evidence>
<protein>
    <recommendedName>
        <fullName evidence="3">RNase H type-1 domain-containing protein</fullName>
    </recommendedName>
</protein>
<organism evidence="1 2">
    <name type="scientific">Pinctada imbricata</name>
    <name type="common">Atlantic pearl-oyster</name>
    <name type="synonym">Pinctada martensii</name>
    <dbReference type="NCBI Taxonomy" id="66713"/>
    <lineage>
        <taxon>Eukaryota</taxon>
        <taxon>Metazoa</taxon>
        <taxon>Spiralia</taxon>
        <taxon>Lophotrochozoa</taxon>
        <taxon>Mollusca</taxon>
        <taxon>Bivalvia</taxon>
        <taxon>Autobranchia</taxon>
        <taxon>Pteriomorphia</taxon>
        <taxon>Pterioida</taxon>
        <taxon>Pterioidea</taxon>
        <taxon>Pteriidae</taxon>
        <taxon>Pinctada</taxon>
    </lineage>
</organism>
<dbReference type="PANTHER" id="PTHR33050:SF7">
    <property type="entry name" value="RIBONUCLEASE H"/>
    <property type="match status" value="1"/>
</dbReference>
<keyword evidence="2" id="KW-1185">Reference proteome</keyword>
<dbReference type="EMBL" id="VSWD01000010">
    <property type="protein sequence ID" value="KAK3091395.1"/>
    <property type="molecule type" value="Genomic_DNA"/>
</dbReference>
<dbReference type="AlphaFoldDB" id="A0AA88Y0D1"/>
<gene>
    <name evidence="1" type="ORF">FSP39_019571</name>
</gene>
<name>A0AA88Y0D1_PINIB</name>
<dbReference type="PANTHER" id="PTHR33050">
    <property type="entry name" value="REVERSE TRANSCRIPTASE DOMAIN-CONTAINING PROTEIN"/>
    <property type="match status" value="1"/>
</dbReference>
<reference evidence="1" key="1">
    <citation type="submission" date="2019-08" db="EMBL/GenBank/DDBJ databases">
        <title>The improved chromosome-level genome for the pearl oyster Pinctada fucata martensii using PacBio sequencing and Hi-C.</title>
        <authorList>
            <person name="Zheng Z."/>
        </authorList>
    </citation>
    <scope>NUCLEOTIDE SEQUENCE</scope>
    <source>
        <strain evidence="1">ZZ-2019</strain>
        <tissue evidence="1">Adductor muscle</tissue>
    </source>
</reference>
<dbReference type="Proteomes" id="UP001186944">
    <property type="component" value="Unassembled WGS sequence"/>
</dbReference>